<keyword evidence="3" id="KW-1185">Reference proteome</keyword>
<feature type="transmembrane region" description="Helical" evidence="1">
    <location>
        <begin position="24"/>
        <end position="42"/>
    </location>
</feature>
<reference evidence="2" key="1">
    <citation type="submission" date="2021-04" db="EMBL/GenBank/DDBJ databases">
        <title>The complete genome sequence of Caulobacter sp. S6.</title>
        <authorList>
            <person name="Tang Y."/>
            <person name="Ouyang W."/>
            <person name="Liu Q."/>
            <person name="Huang B."/>
            <person name="Guo Z."/>
            <person name="Lei P."/>
        </authorList>
    </citation>
    <scope>NUCLEOTIDE SEQUENCE</scope>
    <source>
        <strain evidence="2">S6</strain>
    </source>
</reference>
<keyword evidence="1" id="KW-0812">Transmembrane</keyword>
<dbReference type="AlphaFoldDB" id="A0A975FYX5"/>
<evidence type="ECO:0000313" key="3">
    <source>
        <dbReference type="Proteomes" id="UP000676409"/>
    </source>
</evidence>
<keyword evidence="1" id="KW-1133">Transmembrane helix</keyword>
<evidence type="ECO:0000256" key="1">
    <source>
        <dbReference type="SAM" id="Phobius"/>
    </source>
</evidence>
<organism evidence="2 3">
    <name type="scientific">Phenylobacterium montanum</name>
    <dbReference type="NCBI Taxonomy" id="2823693"/>
    <lineage>
        <taxon>Bacteria</taxon>
        <taxon>Pseudomonadati</taxon>
        <taxon>Pseudomonadota</taxon>
        <taxon>Alphaproteobacteria</taxon>
        <taxon>Caulobacterales</taxon>
        <taxon>Caulobacteraceae</taxon>
        <taxon>Phenylobacterium</taxon>
    </lineage>
</organism>
<feature type="transmembrane region" description="Helical" evidence="1">
    <location>
        <begin position="206"/>
        <end position="234"/>
    </location>
</feature>
<feature type="transmembrane region" description="Helical" evidence="1">
    <location>
        <begin position="75"/>
        <end position="98"/>
    </location>
</feature>
<evidence type="ECO:0000313" key="2">
    <source>
        <dbReference type="EMBL" id="QUD87980.1"/>
    </source>
</evidence>
<dbReference type="KEGG" id="caul:KCG34_23585"/>
<name>A0A975FYX5_9CAUL</name>
<protein>
    <recommendedName>
        <fullName evidence="4">Glycerophosphoryl diester phosphodiesterase membrane domain-containing protein</fullName>
    </recommendedName>
</protein>
<dbReference type="RefSeq" id="WP_211938031.1">
    <property type="nucleotide sequence ID" value="NZ_CP073078.1"/>
</dbReference>
<dbReference type="Proteomes" id="UP000676409">
    <property type="component" value="Chromosome"/>
</dbReference>
<accession>A0A975FYX5</accession>
<dbReference type="EMBL" id="CP073078">
    <property type="protein sequence ID" value="QUD87980.1"/>
    <property type="molecule type" value="Genomic_DNA"/>
</dbReference>
<proteinExistence type="predicted"/>
<feature type="transmembrane region" description="Helical" evidence="1">
    <location>
        <begin position="119"/>
        <end position="150"/>
    </location>
</feature>
<feature type="transmembrane region" description="Helical" evidence="1">
    <location>
        <begin position="254"/>
        <end position="277"/>
    </location>
</feature>
<sequence>MSGFSPTEAATEGIRLTRLRSRAVVIWGLAYFAFTILLGKLAELTLGPHFAETLAEFKRGDPDAFWPLTLRMWPFFAAAVPINLVFQAIFTCAVYRAVLDPENARNGYMRLGADEWRMVGLNLLVSLIWTVALFGVGLVGLLSAITLGVIGSPLTALLGLVLNLAAVAVAIWILVRLSLAGAITFSEKRIIVSKSWEVTRGRFWPLVWAYVLAFMLWAVLIVFVRMAVWVVLRLGEQLSGLNLSNPDPSSTDPLIFLIGLLSSAGTAVVLTCFSVILTAPSAEVYRELTLTPES</sequence>
<feature type="transmembrane region" description="Helical" evidence="1">
    <location>
        <begin position="156"/>
        <end position="185"/>
    </location>
</feature>
<keyword evidence="1" id="KW-0472">Membrane</keyword>
<evidence type="ECO:0008006" key="4">
    <source>
        <dbReference type="Google" id="ProtNLM"/>
    </source>
</evidence>
<gene>
    <name evidence="2" type="ORF">KCG34_23585</name>
</gene>